<gene>
    <name evidence="2" type="ORF">C7H79_11150</name>
</gene>
<evidence type="ECO:0000256" key="1">
    <source>
        <dbReference type="SAM" id="MobiDB-lite"/>
    </source>
</evidence>
<keyword evidence="3" id="KW-1185">Reference proteome</keyword>
<sequence>MREEIPEVFTDFGGNSWDSDKPKTKADKSPVEKFVAEAIAAVEQMQELRLELDGYEYCDTQHYKNTQHAIELLSIFNRSFELNLETDQQSDRLETLNKLVRNLTAYRNQEFLFRELATADNEKEKVQRVINLIRDWVFARKGKLFQIQEIYLDPNLSEHLPVNLETIVMLRKALLVLRCVAAPDSLVTYIPPMINRVNRDDFYS</sequence>
<dbReference type="Proteomes" id="UP000241912">
    <property type="component" value="Unassembled WGS sequence"/>
</dbReference>
<evidence type="ECO:0000313" key="2">
    <source>
        <dbReference type="EMBL" id="PSJ16912.1"/>
    </source>
</evidence>
<feature type="region of interest" description="Disordered" evidence="1">
    <location>
        <begin position="1"/>
        <end position="26"/>
    </location>
</feature>
<name>A0A2P7NTW2_9PROT</name>
<protein>
    <submittedName>
        <fullName evidence="2">Uncharacterized protein</fullName>
    </submittedName>
</protein>
<accession>A0A2P7NTW2</accession>
<comment type="caution">
    <text evidence="2">The sequence shown here is derived from an EMBL/GenBank/DDBJ whole genome shotgun (WGS) entry which is preliminary data.</text>
</comment>
<organism evidence="2 3">
    <name type="scientific">Nitrosomonas supralitoralis</name>
    <dbReference type="NCBI Taxonomy" id="2116706"/>
    <lineage>
        <taxon>Bacteria</taxon>
        <taxon>Pseudomonadati</taxon>
        <taxon>Pseudomonadota</taxon>
        <taxon>Betaproteobacteria</taxon>
        <taxon>Nitrosomonadales</taxon>
        <taxon>Nitrosomonadaceae</taxon>
        <taxon>Nitrosomonas</taxon>
    </lineage>
</organism>
<reference evidence="2 3" key="1">
    <citation type="submission" date="2018-03" db="EMBL/GenBank/DDBJ databases">
        <title>Draft genome of Nitrosomonas supralitoralis APG5.</title>
        <authorList>
            <person name="Urakawa H."/>
            <person name="Lopez J.V."/>
        </authorList>
    </citation>
    <scope>NUCLEOTIDE SEQUENCE [LARGE SCALE GENOMIC DNA]</scope>
    <source>
        <strain evidence="2 3">APG5</strain>
    </source>
</reference>
<dbReference type="AlphaFoldDB" id="A0A2P7NTW2"/>
<dbReference type="EMBL" id="PXXU01000033">
    <property type="protein sequence ID" value="PSJ16912.1"/>
    <property type="molecule type" value="Genomic_DNA"/>
</dbReference>
<proteinExistence type="predicted"/>
<evidence type="ECO:0000313" key="3">
    <source>
        <dbReference type="Proteomes" id="UP000241912"/>
    </source>
</evidence>